<organism evidence="5">
    <name type="scientific">Selaginella moellendorffii</name>
    <name type="common">Spikemoss</name>
    <dbReference type="NCBI Taxonomy" id="88036"/>
    <lineage>
        <taxon>Eukaryota</taxon>
        <taxon>Viridiplantae</taxon>
        <taxon>Streptophyta</taxon>
        <taxon>Embryophyta</taxon>
        <taxon>Tracheophyta</taxon>
        <taxon>Lycopodiopsida</taxon>
        <taxon>Selaginellales</taxon>
        <taxon>Selaginellaceae</taxon>
        <taxon>Selaginella</taxon>
    </lineage>
</organism>
<keyword evidence="5" id="KW-1185">Reference proteome</keyword>
<dbReference type="STRING" id="88036.D8R1Z7"/>
<comment type="similarity">
    <text evidence="1">Belongs to the IFRD family.</text>
</comment>
<name>D8R1Z7_SELML</name>
<dbReference type="Gramene" id="EFJ33979">
    <property type="protein sequence ID" value="EFJ33979"/>
    <property type="gene ID" value="SELMODRAFT_406318"/>
</dbReference>
<evidence type="ECO:0000259" key="3">
    <source>
        <dbReference type="Pfam" id="PF05004"/>
    </source>
</evidence>
<dbReference type="InterPro" id="IPR016024">
    <property type="entry name" value="ARM-type_fold"/>
</dbReference>
<dbReference type="KEGG" id="smo:SELMODRAFT_406318"/>
<dbReference type="InterPro" id="IPR007701">
    <property type="entry name" value="Interferon-rel_develop_reg_N"/>
</dbReference>
<dbReference type="Proteomes" id="UP000001514">
    <property type="component" value="Unassembled WGS sequence"/>
</dbReference>
<dbReference type="PROSITE" id="PS50077">
    <property type="entry name" value="HEAT_REPEAT"/>
    <property type="match status" value="1"/>
</dbReference>
<dbReference type="eggNOG" id="KOG2842">
    <property type="taxonomic scope" value="Eukaryota"/>
</dbReference>
<feature type="repeat" description="HEAT" evidence="2">
    <location>
        <begin position="224"/>
        <end position="261"/>
    </location>
</feature>
<dbReference type="InParanoid" id="D8R1Z7"/>
<evidence type="ECO:0000256" key="1">
    <source>
        <dbReference type="ARBA" id="ARBA00008828"/>
    </source>
</evidence>
<dbReference type="InterPro" id="IPR021133">
    <property type="entry name" value="HEAT_type_2"/>
</dbReference>
<dbReference type="OMA" id="QLMTKHR"/>
<proteinExistence type="inferred from homology"/>
<dbReference type="InterPro" id="IPR011989">
    <property type="entry name" value="ARM-like"/>
</dbReference>
<dbReference type="Gene3D" id="1.25.10.10">
    <property type="entry name" value="Leucine-rich Repeat Variant"/>
    <property type="match status" value="1"/>
</dbReference>
<evidence type="ECO:0000256" key="2">
    <source>
        <dbReference type="PROSITE-ProRule" id="PRU00103"/>
    </source>
</evidence>
<dbReference type="SUPFAM" id="SSF48371">
    <property type="entry name" value="ARM repeat"/>
    <property type="match status" value="1"/>
</dbReference>
<dbReference type="Pfam" id="PF05004">
    <property type="entry name" value="IFRD"/>
    <property type="match status" value="1"/>
</dbReference>
<dbReference type="PANTHER" id="PTHR12354">
    <property type="entry name" value="INTERFERON-RELATED DEVELOPMENTAL REGULATOR"/>
    <property type="match status" value="1"/>
</dbReference>
<sequence length="461" mass="50507">MECVKVRSSKRLSKRHAENKLKHHEFDTEHMDDESSSILFDLEASLDSLYEKRSSTREAGLKGLIDGFMGKVMTHFVEEKYETLTHQILLSIKQSSSTEAVLAGRALAVVSITAGAGKVAEHVFEDSFPHLSKISKLGRDSAARVSAIEALGMLTFVGGVEVSTESAMEVLWQIVIHKGSAHADQTLGTSKPTPPVKAAAIMAWSLLLSTLSSKRVMSLQLSSVLGALSSLLEDPDLGVRKAAGEAIALLCEVGGIHLLQQALGKVVDQMKALAASSSRKGQTKKERSEQRSSFRDMVAILEGGACHETCLKLKHGDSLKISTWSQTVQLNAFRRLLGEGFQRHLQENNLLHEVFNFVPSDAVVYKGTTKQRKHHNCIRRKGSFGPFCGGKHDKGFCGRLSSVLKLVPEGPDRERKIRAEKQLQGHGADARSKVVRACLKLKHGDSLKISRWSQTVQLNAF</sequence>
<dbReference type="HOGENOM" id="CLU_018080_3_0_1"/>
<evidence type="ECO:0000313" key="4">
    <source>
        <dbReference type="EMBL" id="EFJ33979.1"/>
    </source>
</evidence>
<dbReference type="EMBL" id="GL377570">
    <property type="protein sequence ID" value="EFJ33979.1"/>
    <property type="molecule type" value="Genomic_DNA"/>
</dbReference>
<protein>
    <recommendedName>
        <fullName evidence="3">Interferon-related developmental regulator N-terminal domain-containing protein</fullName>
    </recommendedName>
</protein>
<dbReference type="InterPro" id="IPR039777">
    <property type="entry name" value="IFRD"/>
</dbReference>
<dbReference type="AlphaFoldDB" id="D8R1Z7"/>
<reference evidence="4 5" key="1">
    <citation type="journal article" date="2011" name="Science">
        <title>The Selaginella genome identifies genetic changes associated with the evolution of vascular plants.</title>
        <authorList>
            <person name="Banks J.A."/>
            <person name="Nishiyama T."/>
            <person name="Hasebe M."/>
            <person name="Bowman J.L."/>
            <person name="Gribskov M."/>
            <person name="dePamphilis C."/>
            <person name="Albert V.A."/>
            <person name="Aono N."/>
            <person name="Aoyama T."/>
            <person name="Ambrose B.A."/>
            <person name="Ashton N.W."/>
            <person name="Axtell M.J."/>
            <person name="Barker E."/>
            <person name="Barker M.S."/>
            <person name="Bennetzen J.L."/>
            <person name="Bonawitz N.D."/>
            <person name="Chapple C."/>
            <person name="Cheng C."/>
            <person name="Correa L.G."/>
            <person name="Dacre M."/>
            <person name="DeBarry J."/>
            <person name="Dreyer I."/>
            <person name="Elias M."/>
            <person name="Engstrom E.M."/>
            <person name="Estelle M."/>
            <person name="Feng L."/>
            <person name="Finet C."/>
            <person name="Floyd S.K."/>
            <person name="Frommer W.B."/>
            <person name="Fujita T."/>
            <person name="Gramzow L."/>
            <person name="Gutensohn M."/>
            <person name="Harholt J."/>
            <person name="Hattori M."/>
            <person name="Heyl A."/>
            <person name="Hirai T."/>
            <person name="Hiwatashi Y."/>
            <person name="Ishikawa M."/>
            <person name="Iwata M."/>
            <person name="Karol K.G."/>
            <person name="Koehler B."/>
            <person name="Kolukisaoglu U."/>
            <person name="Kubo M."/>
            <person name="Kurata T."/>
            <person name="Lalonde S."/>
            <person name="Li K."/>
            <person name="Li Y."/>
            <person name="Litt A."/>
            <person name="Lyons E."/>
            <person name="Manning G."/>
            <person name="Maruyama T."/>
            <person name="Michael T.P."/>
            <person name="Mikami K."/>
            <person name="Miyazaki S."/>
            <person name="Morinaga S."/>
            <person name="Murata T."/>
            <person name="Mueller-Roeber B."/>
            <person name="Nelson D.R."/>
            <person name="Obara M."/>
            <person name="Oguri Y."/>
            <person name="Olmstead R.G."/>
            <person name="Onodera N."/>
            <person name="Petersen B.L."/>
            <person name="Pils B."/>
            <person name="Prigge M."/>
            <person name="Rensing S.A."/>
            <person name="Riano-Pachon D.M."/>
            <person name="Roberts A.W."/>
            <person name="Sato Y."/>
            <person name="Scheller H.V."/>
            <person name="Schulz B."/>
            <person name="Schulz C."/>
            <person name="Shakirov E.V."/>
            <person name="Shibagaki N."/>
            <person name="Shinohara N."/>
            <person name="Shippen D.E."/>
            <person name="Soerensen I."/>
            <person name="Sotooka R."/>
            <person name="Sugimoto N."/>
            <person name="Sugita M."/>
            <person name="Sumikawa N."/>
            <person name="Tanurdzic M."/>
            <person name="Theissen G."/>
            <person name="Ulvskov P."/>
            <person name="Wakazuki S."/>
            <person name="Weng J.K."/>
            <person name="Willats W.W."/>
            <person name="Wipf D."/>
            <person name="Wolf P.G."/>
            <person name="Yang L."/>
            <person name="Zimmer A.D."/>
            <person name="Zhu Q."/>
            <person name="Mitros T."/>
            <person name="Hellsten U."/>
            <person name="Loque D."/>
            <person name="Otillar R."/>
            <person name="Salamov A."/>
            <person name="Schmutz J."/>
            <person name="Shapiro H."/>
            <person name="Lindquist E."/>
            <person name="Lucas S."/>
            <person name="Rokhsar D."/>
            <person name="Grigoriev I.V."/>
        </authorList>
    </citation>
    <scope>NUCLEOTIDE SEQUENCE [LARGE SCALE GENOMIC DNA]</scope>
</reference>
<dbReference type="FunCoup" id="D8R1Z7">
    <property type="interactions" value="3333"/>
</dbReference>
<accession>D8R1Z7</accession>
<evidence type="ECO:0000313" key="5">
    <source>
        <dbReference type="Proteomes" id="UP000001514"/>
    </source>
</evidence>
<dbReference type="PANTHER" id="PTHR12354:SF1">
    <property type="entry name" value="INTERFERON-RELATED DEVELOPMENTAL REGULATOR 1"/>
    <property type="match status" value="1"/>
</dbReference>
<feature type="domain" description="Interferon-related developmental regulator N-terminal" evidence="3">
    <location>
        <begin position="17"/>
        <end position="302"/>
    </location>
</feature>
<gene>
    <name evidence="4" type="ORF">SELMODRAFT_406318</name>
</gene>